<feature type="compositionally biased region" description="Low complexity" evidence="1">
    <location>
        <begin position="58"/>
        <end position="67"/>
    </location>
</feature>
<reference evidence="2" key="1">
    <citation type="submission" date="2023-03" db="EMBL/GenBank/DDBJ databases">
        <title>Massive genome expansion in bonnet fungi (Mycena s.s.) driven by repeated elements and novel gene families across ecological guilds.</title>
        <authorList>
            <consortium name="Lawrence Berkeley National Laboratory"/>
            <person name="Harder C.B."/>
            <person name="Miyauchi S."/>
            <person name="Viragh M."/>
            <person name="Kuo A."/>
            <person name="Thoen E."/>
            <person name="Andreopoulos B."/>
            <person name="Lu D."/>
            <person name="Skrede I."/>
            <person name="Drula E."/>
            <person name="Henrissat B."/>
            <person name="Morin E."/>
            <person name="Kohler A."/>
            <person name="Barry K."/>
            <person name="LaButti K."/>
            <person name="Morin E."/>
            <person name="Salamov A."/>
            <person name="Lipzen A."/>
            <person name="Mereny Z."/>
            <person name="Hegedus B."/>
            <person name="Baldrian P."/>
            <person name="Stursova M."/>
            <person name="Weitz H."/>
            <person name="Taylor A."/>
            <person name="Grigoriev I.V."/>
            <person name="Nagy L.G."/>
            <person name="Martin F."/>
            <person name="Kauserud H."/>
        </authorList>
    </citation>
    <scope>NUCLEOTIDE SEQUENCE</scope>
    <source>
        <strain evidence="2">CBHHK182m</strain>
    </source>
</reference>
<proteinExistence type="predicted"/>
<feature type="compositionally biased region" description="Polar residues" evidence="1">
    <location>
        <begin position="28"/>
        <end position="42"/>
    </location>
</feature>
<gene>
    <name evidence="2" type="ORF">B0H16DRAFT_1691060</name>
</gene>
<name>A0AAD7IXN3_9AGAR</name>
<dbReference type="Proteomes" id="UP001215598">
    <property type="component" value="Unassembled WGS sequence"/>
</dbReference>
<feature type="compositionally biased region" description="Basic and acidic residues" evidence="1">
    <location>
        <begin position="165"/>
        <end position="176"/>
    </location>
</feature>
<dbReference type="AlphaFoldDB" id="A0AAD7IXN3"/>
<feature type="region of interest" description="Disordered" evidence="1">
    <location>
        <begin position="165"/>
        <end position="201"/>
    </location>
</feature>
<feature type="compositionally biased region" description="Low complexity" evidence="1">
    <location>
        <begin position="231"/>
        <end position="241"/>
    </location>
</feature>
<organism evidence="2 3">
    <name type="scientific">Mycena metata</name>
    <dbReference type="NCBI Taxonomy" id="1033252"/>
    <lineage>
        <taxon>Eukaryota</taxon>
        <taxon>Fungi</taxon>
        <taxon>Dikarya</taxon>
        <taxon>Basidiomycota</taxon>
        <taxon>Agaricomycotina</taxon>
        <taxon>Agaricomycetes</taxon>
        <taxon>Agaricomycetidae</taxon>
        <taxon>Agaricales</taxon>
        <taxon>Marasmiineae</taxon>
        <taxon>Mycenaceae</taxon>
        <taxon>Mycena</taxon>
    </lineage>
</organism>
<sequence>MSGRPLTGPGSCGGRGSRGGRGRGRGGNKSTATGSKRMSSVDSDYEDSAPPVKKKRATAPPAATMAVDQPRAKRTSDEVAVADAERAANAVALACQREEALALIARIDTSFNATQAAEEVDSIDNVADLPANAIEDIVPQPHGSDDEPIMEITQEDFDRIKDDDAYRSDSEWEKPKKGMGKAIAAPPPSKQRKKVDKYETRRSIEALGQELEKSKAASTEMGVVKKKGVQNSNAAAASTSAGLAKGWGTKTAASPDIGGFTDEDAGATRPDFEGA</sequence>
<comment type="caution">
    <text evidence="2">The sequence shown here is derived from an EMBL/GenBank/DDBJ whole genome shotgun (WGS) entry which is preliminary data.</text>
</comment>
<evidence type="ECO:0000256" key="1">
    <source>
        <dbReference type="SAM" id="MobiDB-lite"/>
    </source>
</evidence>
<keyword evidence="3" id="KW-1185">Reference proteome</keyword>
<evidence type="ECO:0000313" key="3">
    <source>
        <dbReference type="Proteomes" id="UP001215598"/>
    </source>
</evidence>
<dbReference type="EMBL" id="JARKIB010000058">
    <property type="protein sequence ID" value="KAJ7752688.1"/>
    <property type="molecule type" value="Genomic_DNA"/>
</dbReference>
<feature type="region of interest" description="Disordered" evidence="1">
    <location>
        <begin position="228"/>
        <end position="275"/>
    </location>
</feature>
<accession>A0AAD7IXN3</accession>
<feature type="region of interest" description="Disordered" evidence="1">
    <location>
        <begin position="1"/>
        <end position="77"/>
    </location>
</feature>
<protein>
    <submittedName>
        <fullName evidence="2">Uncharacterized protein</fullName>
    </submittedName>
</protein>
<evidence type="ECO:0000313" key="2">
    <source>
        <dbReference type="EMBL" id="KAJ7752688.1"/>
    </source>
</evidence>